<comment type="caution">
    <text evidence="13">The sequence shown here is derived from an EMBL/GenBank/DDBJ whole genome shotgun (WGS) entry which is preliminary data.</text>
</comment>
<dbReference type="PROSITE" id="PS51900">
    <property type="entry name" value="CB"/>
    <property type="match status" value="1"/>
</dbReference>
<dbReference type="NCBIfam" id="NF001399">
    <property type="entry name" value="PRK00283.1"/>
    <property type="match status" value="1"/>
</dbReference>
<dbReference type="Proteomes" id="UP000824041">
    <property type="component" value="Unassembled WGS sequence"/>
</dbReference>
<evidence type="ECO:0000313" key="14">
    <source>
        <dbReference type="Proteomes" id="UP000824041"/>
    </source>
</evidence>
<dbReference type="GO" id="GO:0003677">
    <property type="term" value="F:DNA binding"/>
    <property type="evidence" value="ECO:0007669"/>
    <property type="project" value="UniProtKB-UniRule"/>
</dbReference>
<evidence type="ECO:0000256" key="5">
    <source>
        <dbReference type="ARBA" id="ARBA00022829"/>
    </source>
</evidence>
<dbReference type="InterPro" id="IPR044068">
    <property type="entry name" value="CB"/>
</dbReference>
<dbReference type="AlphaFoldDB" id="A0A9D2DS16"/>
<dbReference type="InterPro" id="IPR004107">
    <property type="entry name" value="Integrase_SAM-like_N"/>
</dbReference>
<dbReference type="GO" id="GO:0051301">
    <property type="term" value="P:cell division"/>
    <property type="evidence" value="ECO:0007669"/>
    <property type="project" value="UniProtKB-KW"/>
</dbReference>
<evidence type="ECO:0000256" key="2">
    <source>
        <dbReference type="ARBA" id="ARBA00010450"/>
    </source>
</evidence>
<reference evidence="13" key="2">
    <citation type="submission" date="2021-04" db="EMBL/GenBank/DDBJ databases">
        <authorList>
            <person name="Gilroy R."/>
        </authorList>
    </citation>
    <scope>NUCLEOTIDE SEQUENCE</scope>
    <source>
        <strain evidence="13">14324</strain>
    </source>
</reference>
<dbReference type="HAMAP" id="MF_01808">
    <property type="entry name" value="Recomb_XerC_XerD"/>
    <property type="match status" value="1"/>
</dbReference>
<proteinExistence type="inferred from homology"/>
<keyword evidence="7 10" id="KW-0238">DNA-binding</keyword>
<name>A0A9D2DS16_9FIRM</name>
<comment type="subunit">
    <text evidence="10">Forms a cyclic heterotetrameric complex composed of two molecules of XerC and two molecules of XerD.</text>
</comment>
<comment type="caution">
    <text evidence="10">Lacks conserved residue(s) required for the propagation of feature annotation.</text>
</comment>
<evidence type="ECO:0000256" key="8">
    <source>
        <dbReference type="ARBA" id="ARBA00023172"/>
    </source>
</evidence>
<comment type="similarity">
    <text evidence="10">Belongs to the 'phage' integrase family. XerC subfamily.</text>
</comment>
<keyword evidence="6 10" id="KW-0229">DNA integration</keyword>
<gene>
    <name evidence="13" type="primary">xerD</name>
    <name evidence="10" type="synonym">xerC</name>
    <name evidence="13" type="ORF">IAA21_04335</name>
</gene>
<dbReference type="SUPFAM" id="SSF56349">
    <property type="entry name" value="DNA breaking-rejoining enzymes"/>
    <property type="match status" value="1"/>
</dbReference>
<dbReference type="GO" id="GO:0009037">
    <property type="term" value="F:tyrosine-based site-specific recombinase activity"/>
    <property type="evidence" value="ECO:0007669"/>
    <property type="project" value="UniProtKB-UniRule"/>
</dbReference>
<dbReference type="EMBL" id="DXBU01000058">
    <property type="protein sequence ID" value="HIZ22013.1"/>
    <property type="molecule type" value="Genomic_DNA"/>
</dbReference>
<dbReference type="InterPro" id="IPR010998">
    <property type="entry name" value="Integrase_recombinase_N"/>
</dbReference>
<dbReference type="GO" id="GO:0005737">
    <property type="term" value="C:cytoplasm"/>
    <property type="evidence" value="ECO:0007669"/>
    <property type="project" value="UniProtKB-SubCell"/>
</dbReference>
<dbReference type="GO" id="GO:0006313">
    <property type="term" value="P:DNA transposition"/>
    <property type="evidence" value="ECO:0007669"/>
    <property type="project" value="UniProtKB-UniRule"/>
</dbReference>
<dbReference type="Pfam" id="PF02899">
    <property type="entry name" value="Phage_int_SAM_1"/>
    <property type="match status" value="1"/>
</dbReference>
<evidence type="ECO:0000256" key="7">
    <source>
        <dbReference type="ARBA" id="ARBA00023125"/>
    </source>
</evidence>
<keyword evidence="3 10" id="KW-0963">Cytoplasm</keyword>
<evidence type="ECO:0000256" key="3">
    <source>
        <dbReference type="ARBA" id="ARBA00022490"/>
    </source>
</evidence>
<dbReference type="InterPro" id="IPR011932">
    <property type="entry name" value="Recomb_XerD"/>
</dbReference>
<sequence length="294" mass="33631">MERTVMEFINYLRNTKKTSDNTVISYQRDLKKFRAYLMEKKIKSLEEVTELDLENYLRYMEENNQASSTISRSVASIRALYQFLFNEGRIASNPALLLKPPKVEKKMPEILSVEEVDLLLQQPDQSTPKGIRDTAMLELLYATGMRVSELIHLHTGDVNLKFGYVTCHDNGKERVIPIGNASRSALARYMQEARGFFVKGQEEEALFTNCSGKEMSRQGFWKVLKGYADGAGIKKDITPHTLRHSFAVHMLQNGADVKSVQEMLGHSDISTTQIYLGVNMVKMREVYMKAHPRH</sequence>
<dbReference type="Gene3D" id="1.10.150.130">
    <property type="match status" value="1"/>
</dbReference>
<evidence type="ECO:0000256" key="1">
    <source>
        <dbReference type="ARBA" id="ARBA00004496"/>
    </source>
</evidence>
<feature type="active site" evidence="10">
    <location>
        <position position="240"/>
    </location>
</feature>
<protein>
    <recommendedName>
        <fullName evidence="10">Tyrosine recombinase XerC</fullName>
    </recommendedName>
</protein>
<comment type="similarity">
    <text evidence="2">Belongs to the 'phage' integrase family. XerD subfamily.</text>
</comment>
<keyword evidence="8 10" id="KW-0233">DNA recombination</keyword>
<comment type="function">
    <text evidence="10">Site-specific tyrosine recombinase, which acts by catalyzing the cutting and rejoining of the recombining DNA molecules. The XerC-XerD complex is essential to convert dimers of the bacterial chromosome into monomers to permit their segregation at cell division. It also contributes to the segregational stability of plasmids.</text>
</comment>
<evidence type="ECO:0000256" key="4">
    <source>
        <dbReference type="ARBA" id="ARBA00022618"/>
    </source>
</evidence>
<comment type="subcellular location">
    <subcellularLocation>
        <location evidence="1 10">Cytoplasm</location>
    </subcellularLocation>
</comment>
<feature type="domain" description="Core-binding (CB)" evidence="12">
    <location>
        <begin position="1"/>
        <end position="85"/>
    </location>
</feature>
<evidence type="ECO:0000256" key="10">
    <source>
        <dbReference type="HAMAP-Rule" id="MF_01808"/>
    </source>
</evidence>
<keyword evidence="4 10" id="KW-0132">Cell division</keyword>
<dbReference type="PROSITE" id="PS51898">
    <property type="entry name" value="TYR_RECOMBINASE"/>
    <property type="match status" value="1"/>
</dbReference>
<evidence type="ECO:0000259" key="12">
    <source>
        <dbReference type="PROSITE" id="PS51900"/>
    </source>
</evidence>
<evidence type="ECO:0000259" key="11">
    <source>
        <dbReference type="PROSITE" id="PS51898"/>
    </source>
</evidence>
<dbReference type="InterPro" id="IPR050090">
    <property type="entry name" value="Tyrosine_recombinase_XerCD"/>
</dbReference>
<dbReference type="InterPro" id="IPR011010">
    <property type="entry name" value="DNA_brk_join_enz"/>
</dbReference>
<dbReference type="InterPro" id="IPR013762">
    <property type="entry name" value="Integrase-like_cat_sf"/>
</dbReference>
<dbReference type="Pfam" id="PF00589">
    <property type="entry name" value="Phage_integrase"/>
    <property type="match status" value="1"/>
</dbReference>
<dbReference type="NCBIfam" id="TIGR02225">
    <property type="entry name" value="recomb_XerD"/>
    <property type="match status" value="1"/>
</dbReference>
<reference evidence="13" key="1">
    <citation type="journal article" date="2021" name="PeerJ">
        <title>Extensive microbial diversity within the chicken gut microbiome revealed by metagenomics and culture.</title>
        <authorList>
            <person name="Gilroy R."/>
            <person name="Ravi A."/>
            <person name="Getino M."/>
            <person name="Pursley I."/>
            <person name="Horton D.L."/>
            <person name="Alikhan N.F."/>
            <person name="Baker D."/>
            <person name="Gharbi K."/>
            <person name="Hall N."/>
            <person name="Watson M."/>
            <person name="Adriaenssens E.M."/>
            <person name="Foster-Nyarko E."/>
            <person name="Jarju S."/>
            <person name="Secka A."/>
            <person name="Antonio M."/>
            <person name="Oren A."/>
            <person name="Chaudhuri R.R."/>
            <person name="La Ragione R."/>
            <person name="Hildebrand F."/>
            <person name="Pallen M.J."/>
        </authorList>
    </citation>
    <scope>NUCLEOTIDE SEQUENCE</scope>
    <source>
        <strain evidence="13">14324</strain>
    </source>
</reference>
<dbReference type="InterPro" id="IPR023009">
    <property type="entry name" value="Tyrosine_recombinase_XerC/XerD"/>
</dbReference>
<keyword evidence="5 10" id="KW-0159">Chromosome partition</keyword>
<feature type="active site" evidence="10">
    <location>
        <position position="243"/>
    </location>
</feature>
<dbReference type="InterPro" id="IPR002104">
    <property type="entry name" value="Integrase_catalytic"/>
</dbReference>
<evidence type="ECO:0000313" key="13">
    <source>
        <dbReference type="EMBL" id="HIZ22013.1"/>
    </source>
</evidence>
<dbReference type="CDD" id="cd00798">
    <property type="entry name" value="INT_XerDC_C"/>
    <property type="match status" value="1"/>
</dbReference>
<feature type="active site" evidence="10">
    <location>
        <position position="266"/>
    </location>
</feature>
<keyword evidence="9 10" id="KW-0131">Cell cycle</keyword>
<organism evidence="13 14">
    <name type="scientific">Candidatus Blautia faecigallinarum</name>
    <dbReference type="NCBI Taxonomy" id="2838488"/>
    <lineage>
        <taxon>Bacteria</taxon>
        <taxon>Bacillati</taxon>
        <taxon>Bacillota</taxon>
        <taxon>Clostridia</taxon>
        <taxon>Lachnospirales</taxon>
        <taxon>Lachnospiraceae</taxon>
        <taxon>Blautia</taxon>
    </lineage>
</organism>
<evidence type="ECO:0000256" key="6">
    <source>
        <dbReference type="ARBA" id="ARBA00022908"/>
    </source>
</evidence>
<dbReference type="NCBIfam" id="NF040815">
    <property type="entry name" value="recomb_XerA_Arch"/>
    <property type="match status" value="1"/>
</dbReference>
<feature type="domain" description="Tyr recombinase" evidence="11">
    <location>
        <begin position="106"/>
        <end position="288"/>
    </location>
</feature>
<feature type="active site" evidence="10">
    <location>
        <position position="146"/>
    </location>
</feature>
<accession>A0A9D2DS16</accession>
<feature type="active site" description="O-(3'-phospho-DNA)-tyrosine intermediate" evidence="10">
    <location>
        <position position="275"/>
    </location>
</feature>
<dbReference type="Gene3D" id="1.10.443.10">
    <property type="entry name" value="Intergrase catalytic core"/>
    <property type="match status" value="1"/>
</dbReference>
<dbReference type="GO" id="GO:0007059">
    <property type="term" value="P:chromosome segregation"/>
    <property type="evidence" value="ECO:0007669"/>
    <property type="project" value="UniProtKB-UniRule"/>
</dbReference>
<dbReference type="PANTHER" id="PTHR30349">
    <property type="entry name" value="PHAGE INTEGRASE-RELATED"/>
    <property type="match status" value="1"/>
</dbReference>
<dbReference type="PANTHER" id="PTHR30349:SF81">
    <property type="entry name" value="TYROSINE RECOMBINASE XERC"/>
    <property type="match status" value="1"/>
</dbReference>
<evidence type="ECO:0000256" key="9">
    <source>
        <dbReference type="ARBA" id="ARBA00023306"/>
    </source>
</evidence>